<keyword evidence="5" id="KW-1185">Reference proteome</keyword>
<dbReference type="InterPro" id="IPR018767">
    <property type="entry name" value="Brl1/Brr6_dom"/>
</dbReference>
<keyword evidence="2" id="KW-0472">Membrane</keyword>
<dbReference type="InParanoid" id="A0A409WAW4"/>
<evidence type="ECO:0000256" key="2">
    <source>
        <dbReference type="SAM" id="Phobius"/>
    </source>
</evidence>
<name>A0A409WAW4_9AGAR</name>
<dbReference type="GO" id="GO:0055088">
    <property type="term" value="P:lipid homeostasis"/>
    <property type="evidence" value="ECO:0007669"/>
    <property type="project" value="InterPro"/>
</dbReference>
<dbReference type="EMBL" id="NHTK01005654">
    <property type="protein sequence ID" value="PPQ75628.1"/>
    <property type="molecule type" value="Genomic_DNA"/>
</dbReference>
<evidence type="ECO:0000256" key="1">
    <source>
        <dbReference type="SAM" id="MobiDB-lite"/>
    </source>
</evidence>
<keyword evidence="2" id="KW-1133">Transmembrane helix</keyword>
<feature type="transmembrane region" description="Helical" evidence="2">
    <location>
        <begin position="677"/>
        <end position="695"/>
    </location>
</feature>
<evidence type="ECO:0000313" key="5">
    <source>
        <dbReference type="Proteomes" id="UP000284842"/>
    </source>
</evidence>
<feature type="compositionally biased region" description="Basic and acidic residues" evidence="1">
    <location>
        <begin position="304"/>
        <end position="313"/>
    </location>
</feature>
<feature type="region of interest" description="Disordered" evidence="1">
    <location>
        <begin position="300"/>
        <end position="325"/>
    </location>
</feature>
<evidence type="ECO:0000313" key="4">
    <source>
        <dbReference type="EMBL" id="PPQ75628.1"/>
    </source>
</evidence>
<dbReference type="SMART" id="SM01042">
    <property type="entry name" value="Brr6_like_C_C"/>
    <property type="match status" value="1"/>
</dbReference>
<accession>A0A409WAW4</accession>
<dbReference type="Pfam" id="PF10104">
    <property type="entry name" value="Brr6_like_C_C"/>
    <property type="match status" value="1"/>
</dbReference>
<dbReference type="GO" id="GO:0031965">
    <property type="term" value="C:nuclear membrane"/>
    <property type="evidence" value="ECO:0007669"/>
    <property type="project" value="InterPro"/>
</dbReference>
<dbReference type="AlphaFoldDB" id="A0A409WAW4"/>
<protein>
    <recommendedName>
        <fullName evidence="3">Brl1/Brr6 domain-containing protein</fullName>
    </recommendedName>
</protein>
<dbReference type="Proteomes" id="UP000284842">
    <property type="component" value="Unassembled WGS sequence"/>
</dbReference>
<comment type="caution">
    <text evidence="4">The sequence shown here is derived from an EMBL/GenBank/DDBJ whole genome shotgun (WGS) entry which is preliminary data.</text>
</comment>
<feature type="transmembrane region" description="Helical" evidence="2">
    <location>
        <begin position="593"/>
        <end position="612"/>
    </location>
</feature>
<keyword evidence="2" id="KW-0812">Transmembrane</keyword>
<sequence length="704" mass="78550">MGKASRITGFPRRIWGFRGTFERHHPTTFLLPLVRDSSFTLDSTDSALSEQVPVAMQSSSNPECLTVPPTSPTTVNQCLETPVDQDYQDQQSMLPTTSGYALPSAELQPMTTHIASPILITGWRASSTPSSLPQAIESLAQNSTAIQNNLSAEPMSAHTLWTVTPSPTQPSEPSSPFFASTQVVVGNETRPHSVRHLSPILEPQNPLQTTTSKDISHLLELPRIVQTYDRPAASPAIDLPVHAHPLFNDKHLEDLAKSQLTQSPVVLPRSRLSNEVHLFSSEPQLLPIMDNATGFLHALAPKSDPPETQRHDASTSTGNRLSQPPLDIADTVEATVLAGKGEEHHPYSNPIAKRFSGANSHRTILCYVFKSHLDLEHPPPIPKDVIVQDCSIFLHANPSTGTKASWIRETVNGHQQWRSLKPGDRYTSTLLDGLPASAGASTAYEEDRDEQILNNFVAETDRDVVVQDARAVDQWRRDDNIGTQPWECANRQQFDATGVVLRSISDVALDDFQTDFALTQRGVPSILPVESLSFLPSMSNHPARLTWHSPSDTQRQRQPQKRALRLQWQAQVNFIPSIPSMTAFLRRITSQPVFTLIISMSLYYLIVGIITVQREVYILVQQQKRTNEFNIALCNYEYLTNYCDKDWRPPAMTSKCREWEFSDVINGFTQRLTIRSFLFMGAAFALMAPFLSNLVDKTFLVLNI</sequence>
<gene>
    <name evidence="4" type="ORF">CVT24_010474</name>
</gene>
<evidence type="ECO:0000259" key="3">
    <source>
        <dbReference type="SMART" id="SM01042"/>
    </source>
</evidence>
<reference evidence="4 5" key="1">
    <citation type="journal article" date="2018" name="Evol. Lett.">
        <title>Horizontal gene cluster transfer increased hallucinogenic mushroom diversity.</title>
        <authorList>
            <person name="Reynolds H.T."/>
            <person name="Vijayakumar V."/>
            <person name="Gluck-Thaler E."/>
            <person name="Korotkin H.B."/>
            <person name="Matheny P.B."/>
            <person name="Slot J.C."/>
        </authorList>
    </citation>
    <scope>NUCLEOTIDE SEQUENCE [LARGE SCALE GENOMIC DNA]</scope>
    <source>
        <strain evidence="4 5">2629</strain>
    </source>
</reference>
<feature type="domain" description="Brl1/Brr6" evidence="3">
    <location>
        <begin position="581"/>
        <end position="695"/>
    </location>
</feature>
<proteinExistence type="predicted"/>
<organism evidence="4 5">
    <name type="scientific">Panaeolus cyanescens</name>
    <dbReference type="NCBI Taxonomy" id="181874"/>
    <lineage>
        <taxon>Eukaryota</taxon>
        <taxon>Fungi</taxon>
        <taxon>Dikarya</taxon>
        <taxon>Basidiomycota</taxon>
        <taxon>Agaricomycotina</taxon>
        <taxon>Agaricomycetes</taxon>
        <taxon>Agaricomycetidae</taxon>
        <taxon>Agaricales</taxon>
        <taxon>Agaricineae</taxon>
        <taxon>Galeropsidaceae</taxon>
        <taxon>Panaeolus</taxon>
    </lineage>
</organism>